<reference evidence="12" key="2">
    <citation type="submission" date="2020-01" db="EMBL/GenBank/DDBJ databases">
        <authorList>
            <person name="Korhonen P.K.K."/>
            <person name="Guangxu M.G."/>
            <person name="Wang T.W."/>
            <person name="Stroehlein A.J.S."/>
            <person name="Young N.D."/>
            <person name="Ang C.-S.A."/>
            <person name="Fernando D.W.F."/>
            <person name="Lu H.L."/>
            <person name="Taylor S.T."/>
            <person name="Ehtesham M.E.M."/>
            <person name="Najaraj S.H.N."/>
            <person name="Harsha G.H.G."/>
            <person name="Madugundu A.M."/>
            <person name="Renuse S.R."/>
            <person name="Holt D.H."/>
            <person name="Pandey A.P."/>
            <person name="Papenfuss A.P."/>
            <person name="Gasser R.B.G."/>
            <person name="Fischer K.F."/>
        </authorList>
    </citation>
    <scope>NUCLEOTIDE SEQUENCE</scope>
    <source>
        <strain evidence="12">SSS_KF_BRIS2020</strain>
    </source>
</reference>
<organism evidence="12">
    <name type="scientific">Sarcoptes scabiei</name>
    <name type="common">Itch mite</name>
    <name type="synonym">Acarus scabiei</name>
    <dbReference type="NCBI Taxonomy" id="52283"/>
    <lineage>
        <taxon>Eukaryota</taxon>
        <taxon>Metazoa</taxon>
        <taxon>Ecdysozoa</taxon>
        <taxon>Arthropoda</taxon>
        <taxon>Chelicerata</taxon>
        <taxon>Arachnida</taxon>
        <taxon>Acari</taxon>
        <taxon>Acariformes</taxon>
        <taxon>Sarcoptiformes</taxon>
        <taxon>Astigmata</taxon>
        <taxon>Psoroptidia</taxon>
        <taxon>Sarcoptoidea</taxon>
        <taxon>Sarcoptidae</taxon>
        <taxon>Sarcoptinae</taxon>
        <taxon>Sarcoptes</taxon>
    </lineage>
</organism>
<dbReference type="PANTHER" id="PTHR43690:SF18">
    <property type="entry name" value="INSULIN-DEGRADING ENZYME-RELATED"/>
    <property type="match status" value="1"/>
</dbReference>
<feature type="domain" description="Peptidase M16 middle/third" evidence="10">
    <location>
        <begin position="415"/>
        <end position="694"/>
    </location>
</feature>
<evidence type="ECO:0000256" key="1">
    <source>
        <dbReference type="ARBA" id="ARBA00007261"/>
    </source>
</evidence>
<reference evidence="14" key="1">
    <citation type="journal article" date="2020" name="PLoS Negl. Trop. Dis.">
        <title>High-quality nuclear genome for Sarcoptes scabiei-A critical resource for a neglected parasite.</title>
        <authorList>
            <person name="Korhonen P.K."/>
            <person name="Gasser R.B."/>
            <person name="Ma G."/>
            <person name="Wang T."/>
            <person name="Stroehlein A.J."/>
            <person name="Young N.D."/>
            <person name="Ang C.S."/>
            <person name="Fernando D.D."/>
            <person name="Lu H.C."/>
            <person name="Taylor S."/>
            <person name="Reynolds S.L."/>
            <person name="Mofiz E."/>
            <person name="Najaraj S.H."/>
            <person name="Gowda H."/>
            <person name="Madugundu A."/>
            <person name="Renuse S."/>
            <person name="Holt D."/>
            <person name="Pandey A."/>
            <person name="Papenfuss A.T."/>
            <person name="Fischer K."/>
        </authorList>
    </citation>
    <scope>NUCLEOTIDE SEQUENCE [LARGE SCALE GENOMIC DNA]</scope>
</reference>
<evidence type="ECO:0000259" key="11">
    <source>
        <dbReference type="Pfam" id="PF22456"/>
    </source>
</evidence>
<accession>A0A834VAZ9</accession>
<keyword evidence="6" id="KW-0482">Metalloprotease</keyword>
<dbReference type="GO" id="GO:0043171">
    <property type="term" value="P:peptide catabolic process"/>
    <property type="evidence" value="ECO:0007669"/>
    <property type="project" value="TreeGrafter"/>
</dbReference>
<dbReference type="Pfam" id="PF00675">
    <property type="entry name" value="Peptidase_M16"/>
    <property type="match status" value="1"/>
</dbReference>
<evidence type="ECO:0000256" key="7">
    <source>
        <dbReference type="RuleBase" id="RU004447"/>
    </source>
</evidence>
<dbReference type="EnsemblMetazoa" id="SSS_3344s_mrna">
    <property type="protein sequence ID" value="KAF7490066.1"/>
    <property type="gene ID" value="SSS_3344"/>
</dbReference>
<comment type="similarity">
    <text evidence="1 7">Belongs to the peptidase M16 family.</text>
</comment>
<dbReference type="Pfam" id="PF22456">
    <property type="entry name" value="PqqF-like_C_4"/>
    <property type="match status" value="1"/>
</dbReference>
<evidence type="ECO:0000256" key="2">
    <source>
        <dbReference type="ARBA" id="ARBA00022670"/>
    </source>
</evidence>
<dbReference type="GO" id="GO:0005739">
    <property type="term" value="C:mitochondrion"/>
    <property type="evidence" value="ECO:0007669"/>
    <property type="project" value="TreeGrafter"/>
</dbReference>
<dbReference type="InterPro" id="IPR007863">
    <property type="entry name" value="Peptidase_M16_C"/>
</dbReference>
<feature type="domain" description="Coenzyme PQQ synthesis protein F-like C-terminal lobe" evidence="11">
    <location>
        <begin position="802"/>
        <end position="900"/>
    </location>
</feature>
<protein>
    <submittedName>
        <fullName evidence="12">Insulin-degrading enzyme</fullName>
    </submittedName>
</protein>
<gene>
    <name evidence="12" type="ORF">SSS_3344</name>
</gene>
<evidence type="ECO:0000256" key="4">
    <source>
        <dbReference type="ARBA" id="ARBA00022801"/>
    </source>
</evidence>
<keyword evidence="5" id="KW-0862">Zinc</keyword>
<dbReference type="GO" id="GO:0046872">
    <property type="term" value="F:metal ion binding"/>
    <property type="evidence" value="ECO:0007669"/>
    <property type="project" value="UniProtKB-KW"/>
</dbReference>
<dbReference type="AlphaFoldDB" id="A0A834VAZ9"/>
<dbReference type="OrthoDB" id="6474849at2759"/>
<dbReference type="PROSITE" id="PS00143">
    <property type="entry name" value="INSULINASE"/>
    <property type="match status" value="1"/>
</dbReference>
<keyword evidence="3" id="KW-0479">Metal-binding</keyword>
<keyword evidence="14" id="KW-1185">Reference proteome</keyword>
<evidence type="ECO:0000313" key="13">
    <source>
        <dbReference type="EnsemblMetazoa" id="KAF7490066.1"/>
    </source>
</evidence>
<dbReference type="FunFam" id="3.30.830.10:FF:000004">
    <property type="entry name" value="Putative insulin-degrading enzyme"/>
    <property type="match status" value="1"/>
</dbReference>
<dbReference type="SUPFAM" id="SSF63411">
    <property type="entry name" value="LuxS/MPP-like metallohydrolase"/>
    <property type="match status" value="4"/>
</dbReference>
<feature type="domain" description="Peptidase M16 N-terminal" evidence="8">
    <location>
        <begin position="68"/>
        <end position="199"/>
    </location>
</feature>
<dbReference type="InterPro" id="IPR011249">
    <property type="entry name" value="Metalloenz_LuxS/M16"/>
</dbReference>
<dbReference type="InterPro" id="IPR011765">
    <property type="entry name" value="Pept_M16_N"/>
</dbReference>
<dbReference type="InterPro" id="IPR032632">
    <property type="entry name" value="Peptidase_M16_M"/>
</dbReference>
<dbReference type="Gene3D" id="3.30.830.10">
    <property type="entry name" value="Metalloenzyme, LuxS/M16 peptidase-like"/>
    <property type="match status" value="4"/>
</dbReference>
<sequence length="1008" mass="118536">MSLLKLNRLRVWNLLDRNSILKTIIVKRSIKIDSKKMAEFKLRKYENILKPLEDKRDYLGLRLENDLKVMLISDPETDISAASLSVNVGSMSDPWPIQGLAHFLEHMLFMGTKKYPVENEYSKYLSQHGGDSNAYTTETSTNYFFDVKPEFLAPSLDIFSQFFIDPLMLEDSVNRELEAVNSEFDKNIKSDGWRSLQIKKLLSTKDHDYAKFSIGNYATLRDSPQVSSLNIRDELLKFYQKWYSANMMCLCVLGKENLDELIKMVVPLFTPIQNRNVEPPKWLINPYDQNSLMKQVQVVPVKDKRSLELIFVYPDELEHYKSSPGTYLSHLIGHESKGSLLSELKKRGLSSSLYSYFDSKNGFGFFFINVDLSEKGLKQTDEIIILIFQYIKMLKETGPRKEIFDENKGLGYIKFNFMEKCNPIEHVQKISSEMHYFPFEDVLSPYLIFGDFKPELIDEHIEYLKPENCTVVITSKSFEGKTDSKEKYFDIDYKIIDLPKDLIEKLKTVERNEALRFPNPNPFIPDDFQILCSKPNDNLPVLIHNDDHMKIWHLNDQVYKKPKVFYSFKLVNPIVYANPCNVNINSLFVMMFQDSITEFLYDAQLAGLSVRISNAIYGLNLEFYGYNQKMEVFFQNILDKLVNFEVDSERFEILKEKYVRNLKNYPTQPLYYLASYYLKLMTSEYSWSYDELIESLDQIKPQSFQNWLPMFFMNFSTEALLHGNINEEGALRIVDFIRRRLIDHFKSVPIKSVHLTRPRAIVLENGCSFSYEIVNDIQKPKLINIYFQTSFESMNDISKLFMVNKILSEPFFDHLRTKEQLGYVVYSKFREFSGCYGLCFVVESEFNVLYLEDRVEAFIDLMKQRLEELSLDEFESEKESLITKLLKKKKKMIDYSRELWVEIEKNEYFFSKNERLAEIIQKLTKEEIIEFYKKNFDQNSPDRKKIVIRIQKSDAEANKTLPTFSNKEELYPAPERKESVPIDDPKEFTKYKALFPLPISRIVLSKPK</sequence>
<evidence type="ECO:0000313" key="12">
    <source>
        <dbReference type="EMBL" id="KAF7490066.1"/>
    </source>
</evidence>
<proteinExistence type="inferred from homology"/>
<dbReference type="InterPro" id="IPR054734">
    <property type="entry name" value="PqqF-like_C_4"/>
</dbReference>
<evidence type="ECO:0000256" key="5">
    <source>
        <dbReference type="ARBA" id="ARBA00022833"/>
    </source>
</evidence>
<dbReference type="InterPro" id="IPR001431">
    <property type="entry name" value="Pept_M16_Zn_BS"/>
</dbReference>
<dbReference type="Pfam" id="PF16187">
    <property type="entry name" value="Peptidase_M16_M"/>
    <property type="match status" value="1"/>
</dbReference>
<dbReference type="EMBL" id="WVUK01000062">
    <property type="protein sequence ID" value="KAF7490066.1"/>
    <property type="molecule type" value="Genomic_DNA"/>
</dbReference>
<dbReference type="Pfam" id="PF05193">
    <property type="entry name" value="Peptidase_M16_C"/>
    <property type="match status" value="1"/>
</dbReference>
<dbReference type="GO" id="GO:0051603">
    <property type="term" value="P:proteolysis involved in protein catabolic process"/>
    <property type="evidence" value="ECO:0007669"/>
    <property type="project" value="TreeGrafter"/>
</dbReference>
<feature type="domain" description="Peptidase M16 C-terminal" evidence="9">
    <location>
        <begin position="232"/>
        <end position="408"/>
    </location>
</feature>
<evidence type="ECO:0000256" key="3">
    <source>
        <dbReference type="ARBA" id="ARBA00022723"/>
    </source>
</evidence>
<dbReference type="GO" id="GO:0005829">
    <property type="term" value="C:cytosol"/>
    <property type="evidence" value="ECO:0007669"/>
    <property type="project" value="TreeGrafter"/>
</dbReference>
<keyword evidence="2" id="KW-0645">Protease</keyword>
<dbReference type="InterPro" id="IPR050626">
    <property type="entry name" value="Peptidase_M16"/>
</dbReference>
<dbReference type="GO" id="GO:0004222">
    <property type="term" value="F:metalloendopeptidase activity"/>
    <property type="evidence" value="ECO:0007669"/>
    <property type="project" value="InterPro"/>
</dbReference>
<keyword evidence="4" id="KW-0378">Hydrolase</keyword>
<evidence type="ECO:0000259" key="10">
    <source>
        <dbReference type="Pfam" id="PF16187"/>
    </source>
</evidence>
<evidence type="ECO:0000313" key="14">
    <source>
        <dbReference type="Proteomes" id="UP000070412"/>
    </source>
</evidence>
<name>A0A834VAZ9_SARSC</name>
<reference evidence="13" key="3">
    <citation type="submission" date="2022-06" db="UniProtKB">
        <authorList>
            <consortium name="EnsemblMetazoa"/>
        </authorList>
    </citation>
    <scope>IDENTIFICATION</scope>
</reference>
<evidence type="ECO:0000259" key="9">
    <source>
        <dbReference type="Pfam" id="PF05193"/>
    </source>
</evidence>
<dbReference type="Proteomes" id="UP000070412">
    <property type="component" value="Unassembled WGS sequence"/>
</dbReference>
<evidence type="ECO:0000256" key="6">
    <source>
        <dbReference type="ARBA" id="ARBA00023049"/>
    </source>
</evidence>
<evidence type="ECO:0000259" key="8">
    <source>
        <dbReference type="Pfam" id="PF00675"/>
    </source>
</evidence>
<dbReference type="FunFam" id="3.30.830.10:FF:000005">
    <property type="entry name" value="nardilysin isoform X1"/>
    <property type="match status" value="1"/>
</dbReference>
<dbReference type="PANTHER" id="PTHR43690">
    <property type="entry name" value="NARDILYSIN"/>
    <property type="match status" value="1"/>
</dbReference>